<name>A0A067KN56_JATCU</name>
<protein>
    <submittedName>
        <fullName evidence="2">Uncharacterized protein</fullName>
    </submittedName>
</protein>
<gene>
    <name evidence="2" type="ORF">JCGZ_07928</name>
</gene>
<dbReference type="AlphaFoldDB" id="A0A067KN56"/>
<keyword evidence="3" id="KW-1185">Reference proteome</keyword>
<evidence type="ECO:0000313" key="2">
    <source>
        <dbReference type="EMBL" id="KDP37582.1"/>
    </source>
</evidence>
<feature type="region of interest" description="Disordered" evidence="1">
    <location>
        <begin position="112"/>
        <end position="134"/>
    </location>
</feature>
<evidence type="ECO:0000256" key="1">
    <source>
        <dbReference type="SAM" id="MobiDB-lite"/>
    </source>
</evidence>
<evidence type="ECO:0000313" key="3">
    <source>
        <dbReference type="Proteomes" id="UP000027138"/>
    </source>
</evidence>
<sequence length="134" mass="15764">MRTMKEWVFLQTLHPGRGRHHARGTYSRRRTKTQGTPRAGRVRHHARGSPTRFSRLAFKRIRFAAFQRIEESILRKQYERNVKLNRIQLLWGPRPLYTCRLHPILPHFGPTLDSNGSNRVLDQPNSTLSNDSIQ</sequence>
<organism evidence="2 3">
    <name type="scientific">Jatropha curcas</name>
    <name type="common">Barbados nut</name>
    <dbReference type="NCBI Taxonomy" id="180498"/>
    <lineage>
        <taxon>Eukaryota</taxon>
        <taxon>Viridiplantae</taxon>
        <taxon>Streptophyta</taxon>
        <taxon>Embryophyta</taxon>
        <taxon>Tracheophyta</taxon>
        <taxon>Spermatophyta</taxon>
        <taxon>Magnoliopsida</taxon>
        <taxon>eudicotyledons</taxon>
        <taxon>Gunneridae</taxon>
        <taxon>Pentapetalae</taxon>
        <taxon>rosids</taxon>
        <taxon>fabids</taxon>
        <taxon>Malpighiales</taxon>
        <taxon>Euphorbiaceae</taxon>
        <taxon>Crotonoideae</taxon>
        <taxon>Jatropheae</taxon>
        <taxon>Jatropha</taxon>
    </lineage>
</organism>
<dbReference type="Proteomes" id="UP000027138">
    <property type="component" value="Unassembled WGS sequence"/>
</dbReference>
<feature type="compositionally biased region" description="Basic residues" evidence="1">
    <location>
        <begin position="18"/>
        <end position="32"/>
    </location>
</feature>
<reference evidence="2 3" key="1">
    <citation type="journal article" date="2014" name="PLoS ONE">
        <title>Global Analysis of Gene Expression Profiles in Physic Nut (Jatropha curcas L.) Seedlings Exposed to Salt Stress.</title>
        <authorList>
            <person name="Zhang L."/>
            <person name="Zhang C."/>
            <person name="Wu P."/>
            <person name="Chen Y."/>
            <person name="Li M."/>
            <person name="Jiang H."/>
            <person name="Wu G."/>
        </authorList>
    </citation>
    <scope>NUCLEOTIDE SEQUENCE [LARGE SCALE GENOMIC DNA]</scope>
    <source>
        <strain evidence="3">cv. GZQX0401</strain>
        <tissue evidence="2">Young leaves</tissue>
    </source>
</reference>
<proteinExistence type="predicted"/>
<feature type="region of interest" description="Disordered" evidence="1">
    <location>
        <begin position="18"/>
        <end position="44"/>
    </location>
</feature>
<accession>A0A067KN56</accession>
<dbReference type="EMBL" id="KK914397">
    <property type="protein sequence ID" value="KDP37582.1"/>
    <property type="molecule type" value="Genomic_DNA"/>
</dbReference>